<dbReference type="AlphaFoldDB" id="A0A543CQ89"/>
<evidence type="ECO:0000256" key="2">
    <source>
        <dbReference type="RuleBase" id="RU000363"/>
    </source>
</evidence>
<dbReference type="Pfam" id="PF00106">
    <property type="entry name" value="adh_short"/>
    <property type="match status" value="1"/>
</dbReference>
<reference evidence="3 4" key="1">
    <citation type="submission" date="2019-06" db="EMBL/GenBank/DDBJ databases">
        <title>Sequencing the genomes of 1000 actinobacteria strains.</title>
        <authorList>
            <person name="Klenk H.-P."/>
        </authorList>
    </citation>
    <scope>NUCLEOTIDE SEQUENCE [LARGE SCALE GENOMIC DNA]</scope>
    <source>
        <strain evidence="3 4">DSM 102200</strain>
    </source>
</reference>
<organism evidence="3 4">
    <name type="scientific">Actinoallomurus bryophytorum</name>
    <dbReference type="NCBI Taxonomy" id="1490222"/>
    <lineage>
        <taxon>Bacteria</taxon>
        <taxon>Bacillati</taxon>
        <taxon>Actinomycetota</taxon>
        <taxon>Actinomycetes</taxon>
        <taxon>Streptosporangiales</taxon>
        <taxon>Thermomonosporaceae</taxon>
        <taxon>Actinoallomurus</taxon>
    </lineage>
</organism>
<dbReference type="InterPro" id="IPR036291">
    <property type="entry name" value="NAD(P)-bd_dom_sf"/>
</dbReference>
<dbReference type="PANTHER" id="PTHR42879:SF2">
    <property type="entry name" value="3-OXOACYL-[ACYL-CARRIER-PROTEIN] REDUCTASE FABG"/>
    <property type="match status" value="1"/>
</dbReference>
<sequence>MTSSLKGRTALVTGAGRGIGRAIARELAERGVSVALVARSRDELTDSATSVRDLGGSAVVIQADIADPDQLTRSVTRARDELGVVDILINNAATVSPLGPSVRVDPADWAAAIGLNVVAVASLTFALLPGMLERKWGRVVNVSSGVVARPASMIGGNAYVTGKTALEAHTVNLAAELAGSGVTVNVYRPGSVDTAMQAWIRGQDPDRIGTGLHRRFTRSYDEGTLITPERSAKSLLDRLPHEATGQIWDVREPG</sequence>
<dbReference type="PRINTS" id="PR00081">
    <property type="entry name" value="GDHRDH"/>
</dbReference>
<gene>
    <name evidence="3" type="ORF">FB559_4932</name>
</gene>
<dbReference type="InterPro" id="IPR050259">
    <property type="entry name" value="SDR"/>
</dbReference>
<comment type="caution">
    <text evidence="3">The sequence shown here is derived from an EMBL/GenBank/DDBJ whole genome shotgun (WGS) entry which is preliminary data.</text>
</comment>
<keyword evidence="4" id="KW-1185">Reference proteome</keyword>
<dbReference type="OrthoDB" id="9810734at2"/>
<evidence type="ECO:0000313" key="4">
    <source>
        <dbReference type="Proteomes" id="UP000316096"/>
    </source>
</evidence>
<evidence type="ECO:0000313" key="3">
    <source>
        <dbReference type="EMBL" id="TQL99273.1"/>
    </source>
</evidence>
<name>A0A543CQ89_9ACTN</name>
<protein>
    <submittedName>
        <fullName evidence="3">3-oxoacyl-[acyl-carrier protein] reductase</fullName>
    </submittedName>
</protein>
<comment type="similarity">
    <text evidence="1 2">Belongs to the short-chain dehydrogenases/reductases (SDR) family.</text>
</comment>
<dbReference type="EMBL" id="VFOZ01000001">
    <property type="protein sequence ID" value="TQL99273.1"/>
    <property type="molecule type" value="Genomic_DNA"/>
</dbReference>
<evidence type="ECO:0000256" key="1">
    <source>
        <dbReference type="ARBA" id="ARBA00006484"/>
    </source>
</evidence>
<dbReference type="RefSeq" id="WP_141957945.1">
    <property type="nucleotide sequence ID" value="NZ_VFOZ01000001.1"/>
</dbReference>
<proteinExistence type="inferred from homology"/>
<dbReference type="Proteomes" id="UP000316096">
    <property type="component" value="Unassembled WGS sequence"/>
</dbReference>
<dbReference type="CDD" id="cd05233">
    <property type="entry name" value="SDR_c"/>
    <property type="match status" value="1"/>
</dbReference>
<dbReference type="PANTHER" id="PTHR42879">
    <property type="entry name" value="3-OXOACYL-(ACYL-CARRIER-PROTEIN) REDUCTASE"/>
    <property type="match status" value="1"/>
</dbReference>
<dbReference type="InterPro" id="IPR002347">
    <property type="entry name" value="SDR_fam"/>
</dbReference>
<accession>A0A543CQ89</accession>
<dbReference type="PRINTS" id="PR00080">
    <property type="entry name" value="SDRFAMILY"/>
</dbReference>
<dbReference type="Gene3D" id="3.40.50.720">
    <property type="entry name" value="NAD(P)-binding Rossmann-like Domain"/>
    <property type="match status" value="1"/>
</dbReference>
<dbReference type="SUPFAM" id="SSF51735">
    <property type="entry name" value="NAD(P)-binding Rossmann-fold domains"/>
    <property type="match status" value="1"/>
</dbReference>